<evidence type="ECO:0000256" key="6">
    <source>
        <dbReference type="SAM" id="Phobius"/>
    </source>
</evidence>
<dbReference type="AlphaFoldDB" id="A0A2V0NLV2"/>
<keyword evidence="8" id="KW-1185">Reference proteome</keyword>
<accession>A0A2V0NLV2</accession>
<dbReference type="EMBL" id="BDRX01000005">
    <property type="protein sequence ID" value="GBF88424.1"/>
    <property type="molecule type" value="Genomic_DNA"/>
</dbReference>
<feature type="transmembrane region" description="Helical" evidence="6">
    <location>
        <begin position="120"/>
        <end position="137"/>
    </location>
</feature>
<evidence type="ECO:0000313" key="7">
    <source>
        <dbReference type="EMBL" id="GBF88424.1"/>
    </source>
</evidence>
<feature type="transmembrane region" description="Helical" evidence="6">
    <location>
        <begin position="186"/>
        <end position="206"/>
    </location>
</feature>
<gene>
    <name evidence="7" type="ORF">Rsub_01136</name>
</gene>
<reference evidence="7 8" key="1">
    <citation type="journal article" date="2018" name="Sci. Rep.">
        <title>Raphidocelis subcapitata (=Pseudokirchneriella subcapitata) provides an insight into genome evolution and environmental adaptations in the Sphaeropleales.</title>
        <authorList>
            <person name="Suzuki S."/>
            <person name="Yamaguchi H."/>
            <person name="Nakajima N."/>
            <person name="Kawachi M."/>
        </authorList>
    </citation>
    <scope>NUCLEOTIDE SEQUENCE [LARGE SCALE GENOMIC DNA]</scope>
    <source>
        <strain evidence="7 8">NIES-35</strain>
    </source>
</reference>
<sequence>MAAIGSEKLLPCAWLLHRLGRRCELRPANAATLASLAKLLAPTGYLALRTVSIAGAYAVATALTARAGASAAAAHQIATQVWLASSLLSDALAVAAQSLVARNLAAGRLPEARAVVNRTVRMAVALGCAMAGALALGRDAVPRAFTSDPAVLALVSGGVWGAVVATQPLNSAAFAWDGVLFGAGGFRYACIAMAAACAPAVALMAATAGGGGAAAPAVALAGVWAGLAVVMAGRWLSIAAPYAARTGPFAPLFADKAAAAAAKK</sequence>
<evidence type="ECO:0000256" key="1">
    <source>
        <dbReference type="ARBA" id="ARBA00004141"/>
    </source>
</evidence>
<dbReference type="InterPro" id="IPR002528">
    <property type="entry name" value="MATE_fam"/>
</dbReference>
<dbReference type="STRING" id="307507.A0A2V0NLV2"/>
<keyword evidence="5 6" id="KW-0472">Membrane</keyword>
<dbReference type="GO" id="GO:0042910">
    <property type="term" value="F:xenobiotic transmembrane transporter activity"/>
    <property type="evidence" value="ECO:0007669"/>
    <property type="project" value="InterPro"/>
</dbReference>
<evidence type="ECO:0000256" key="4">
    <source>
        <dbReference type="ARBA" id="ARBA00022989"/>
    </source>
</evidence>
<dbReference type="Proteomes" id="UP000247498">
    <property type="component" value="Unassembled WGS sequence"/>
</dbReference>
<keyword evidence="3 6" id="KW-0812">Transmembrane</keyword>
<comment type="subcellular location">
    <subcellularLocation>
        <location evidence="1">Membrane</location>
        <topology evidence="1">Multi-pass membrane protein</topology>
    </subcellularLocation>
</comment>
<evidence type="ECO:0000256" key="3">
    <source>
        <dbReference type="ARBA" id="ARBA00022692"/>
    </source>
</evidence>
<dbReference type="InParanoid" id="A0A2V0NLV2"/>
<evidence type="ECO:0000313" key="8">
    <source>
        <dbReference type="Proteomes" id="UP000247498"/>
    </source>
</evidence>
<dbReference type="PANTHER" id="PTHR42893">
    <property type="entry name" value="PROTEIN DETOXIFICATION 44, CHLOROPLASTIC-RELATED"/>
    <property type="match status" value="1"/>
</dbReference>
<dbReference type="OrthoDB" id="2126698at2759"/>
<evidence type="ECO:0000256" key="5">
    <source>
        <dbReference type="ARBA" id="ARBA00023136"/>
    </source>
</evidence>
<dbReference type="GO" id="GO:0015297">
    <property type="term" value="F:antiporter activity"/>
    <property type="evidence" value="ECO:0007669"/>
    <property type="project" value="InterPro"/>
</dbReference>
<dbReference type="GO" id="GO:0016020">
    <property type="term" value="C:membrane"/>
    <property type="evidence" value="ECO:0007669"/>
    <property type="project" value="UniProtKB-SubCell"/>
</dbReference>
<dbReference type="Pfam" id="PF01554">
    <property type="entry name" value="MatE"/>
    <property type="match status" value="1"/>
</dbReference>
<organism evidence="7 8">
    <name type="scientific">Raphidocelis subcapitata</name>
    <dbReference type="NCBI Taxonomy" id="307507"/>
    <lineage>
        <taxon>Eukaryota</taxon>
        <taxon>Viridiplantae</taxon>
        <taxon>Chlorophyta</taxon>
        <taxon>core chlorophytes</taxon>
        <taxon>Chlorophyceae</taxon>
        <taxon>CS clade</taxon>
        <taxon>Sphaeropleales</taxon>
        <taxon>Selenastraceae</taxon>
        <taxon>Raphidocelis</taxon>
    </lineage>
</organism>
<feature type="transmembrane region" description="Helical" evidence="6">
    <location>
        <begin position="213"/>
        <end position="236"/>
    </location>
</feature>
<protein>
    <submittedName>
        <fullName evidence="7">Uncharacterized protein</fullName>
    </submittedName>
</protein>
<comment type="caution">
    <text evidence="7">The sequence shown here is derived from an EMBL/GenBank/DDBJ whole genome shotgun (WGS) entry which is preliminary data.</text>
</comment>
<keyword evidence="4 6" id="KW-1133">Transmembrane helix</keyword>
<name>A0A2V0NLV2_9CHLO</name>
<evidence type="ECO:0000256" key="2">
    <source>
        <dbReference type="ARBA" id="ARBA00010199"/>
    </source>
</evidence>
<feature type="transmembrane region" description="Helical" evidence="6">
    <location>
        <begin position="149"/>
        <end position="166"/>
    </location>
</feature>
<comment type="similarity">
    <text evidence="2">Belongs to the multi antimicrobial extrusion (MATE) (TC 2.A.66.1) family.</text>
</comment>
<proteinExistence type="inferred from homology"/>
<dbReference type="PANTHER" id="PTHR42893:SF46">
    <property type="entry name" value="PROTEIN DETOXIFICATION 44, CHLOROPLASTIC"/>
    <property type="match status" value="1"/>
</dbReference>
<dbReference type="InterPro" id="IPR044644">
    <property type="entry name" value="DinF-like"/>
</dbReference>